<keyword evidence="2" id="KW-0378">Hydrolase</keyword>
<dbReference type="Proteomes" id="UP001501468">
    <property type="component" value="Unassembled WGS sequence"/>
</dbReference>
<dbReference type="InterPro" id="IPR050266">
    <property type="entry name" value="AB_hydrolase_sf"/>
</dbReference>
<dbReference type="InterPro" id="IPR029058">
    <property type="entry name" value="AB_hydrolase_fold"/>
</dbReference>
<dbReference type="InterPro" id="IPR000639">
    <property type="entry name" value="Epox_hydrolase-like"/>
</dbReference>
<dbReference type="PANTHER" id="PTHR43798">
    <property type="entry name" value="MONOACYLGLYCEROL LIPASE"/>
    <property type="match status" value="1"/>
</dbReference>
<dbReference type="PANTHER" id="PTHR43798:SF33">
    <property type="entry name" value="HYDROLASE, PUTATIVE (AFU_ORTHOLOGUE AFUA_2G14860)-RELATED"/>
    <property type="match status" value="1"/>
</dbReference>
<reference evidence="3" key="1">
    <citation type="journal article" date="2019" name="Int. J. Syst. Evol. Microbiol.">
        <title>The Global Catalogue of Microorganisms (GCM) 10K type strain sequencing project: providing services to taxonomists for standard genome sequencing and annotation.</title>
        <authorList>
            <consortium name="The Broad Institute Genomics Platform"/>
            <consortium name="The Broad Institute Genome Sequencing Center for Infectious Disease"/>
            <person name="Wu L."/>
            <person name="Ma J."/>
        </authorList>
    </citation>
    <scope>NUCLEOTIDE SEQUENCE [LARGE SCALE GENOMIC DNA]</scope>
    <source>
        <strain evidence="3">JCM 17125</strain>
    </source>
</reference>
<evidence type="ECO:0000313" key="3">
    <source>
        <dbReference type="Proteomes" id="UP001501468"/>
    </source>
</evidence>
<dbReference type="Gene3D" id="3.40.50.1820">
    <property type="entry name" value="alpha/beta hydrolase"/>
    <property type="match status" value="1"/>
</dbReference>
<accession>A0ABP7ET90</accession>
<dbReference type="EMBL" id="BAABDC010000016">
    <property type="protein sequence ID" value="GAA3722763.1"/>
    <property type="molecule type" value="Genomic_DNA"/>
</dbReference>
<evidence type="ECO:0000313" key="2">
    <source>
        <dbReference type="EMBL" id="GAA3722763.1"/>
    </source>
</evidence>
<keyword evidence="3" id="KW-1185">Reference proteome</keyword>
<comment type="caution">
    <text evidence="2">The sequence shown here is derived from an EMBL/GenBank/DDBJ whole genome shotgun (WGS) entry which is preliminary data.</text>
</comment>
<protein>
    <submittedName>
        <fullName evidence="2">Alpha/beta hydrolase</fullName>
    </submittedName>
</protein>
<dbReference type="InterPro" id="IPR000073">
    <property type="entry name" value="AB_hydrolase_1"/>
</dbReference>
<gene>
    <name evidence="2" type="ORF">GCM10022399_43920</name>
</gene>
<evidence type="ECO:0000259" key="1">
    <source>
        <dbReference type="Pfam" id="PF00561"/>
    </source>
</evidence>
<feature type="domain" description="AB hydrolase-1" evidence="1">
    <location>
        <begin position="53"/>
        <end position="191"/>
    </location>
</feature>
<name>A0ABP7ET90_9MICO</name>
<organism evidence="2 3">
    <name type="scientific">Terrabacter ginsenosidimutans</name>
    <dbReference type="NCBI Taxonomy" id="490575"/>
    <lineage>
        <taxon>Bacteria</taxon>
        <taxon>Bacillati</taxon>
        <taxon>Actinomycetota</taxon>
        <taxon>Actinomycetes</taxon>
        <taxon>Micrococcales</taxon>
        <taxon>Intrasporangiaceae</taxon>
        <taxon>Terrabacter</taxon>
    </lineage>
</organism>
<proteinExistence type="predicted"/>
<dbReference type="SUPFAM" id="SSF53474">
    <property type="entry name" value="alpha/beta-Hydrolases"/>
    <property type="match status" value="1"/>
</dbReference>
<dbReference type="Pfam" id="PF00561">
    <property type="entry name" value="Abhydrolase_1"/>
    <property type="match status" value="1"/>
</dbReference>
<dbReference type="PRINTS" id="PR00412">
    <property type="entry name" value="EPOXHYDRLASE"/>
</dbReference>
<dbReference type="GO" id="GO:0016787">
    <property type="term" value="F:hydrolase activity"/>
    <property type="evidence" value="ECO:0007669"/>
    <property type="project" value="UniProtKB-KW"/>
</dbReference>
<sequence>MFPTPSESDRLNNTECHAARRASVPGRMGPIQRVRTDVLDVAYVALGPADGQAVLLLHGFPYDIHSYETVASLLSQGGMRVIVPFLRGHGATRSLGDSAARSGEQAALGSDVIELLDALCIDSAVLAGYDWGARAACVVAALWPARCTGLVSVNSYLIQDLTAANQPLPPALEAGFWYFWYFATVRGENALRANPRGIAEVIWLRNSPAWTFDEQTLARTAEAFDNADYADVVLHSYRHRLGLAGGHPRYARVQAALSALPVITVPAVTLDGLADGNFPATDAGVAAAHFTGPRVHRHVANAGHNLPQEAPHVFAEAVREVLDLARAGSGSRAVD</sequence>